<reference evidence="5" key="2">
    <citation type="submission" date="2025-09" db="UniProtKB">
        <authorList>
            <consortium name="Ensembl"/>
        </authorList>
    </citation>
    <scope>IDENTIFICATION</scope>
</reference>
<keyword evidence="1" id="KW-0391">Immunity</keyword>
<dbReference type="InterPro" id="IPR013106">
    <property type="entry name" value="Ig_V-set"/>
</dbReference>
<reference evidence="5" key="1">
    <citation type="submission" date="2025-08" db="UniProtKB">
        <authorList>
            <consortium name="Ensembl"/>
        </authorList>
    </citation>
    <scope>IDENTIFICATION</scope>
</reference>
<dbReference type="SUPFAM" id="SSF48726">
    <property type="entry name" value="Immunoglobulin"/>
    <property type="match status" value="1"/>
</dbReference>
<name>A0A8C6A3Y1_MARMA</name>
<dbReference type="Gene3D" id="2.60.40.10">
    <property type="entry name" value="Immunoglobulins"/>
    <property type="match status" value="1"/>
</dbReference>
<dbReference type="GO" id="GO:0005576">
    <property type="term" value="C:extracellular region"/>
    <property type="evidence" value="ECO:0007669"/>
    <property type="project" value="UniProtKB-ARBA"/>
</dbReference>
<evidence type="ECO:0000256" key="3">
    <source>
        <dbReference type="ARBA" id="ARBA00043265"/>
    </source>
</evidence>
<dbReference type="GeneTree" id="ENSGT00940000154279"/>
<protein>
    <recommendedName>
        <fullName evidence="4">Ig-like domain-containing protein</fullName>
    </recommendedName>
</protein>
<keyword evidence="3" id="KW-1280">Immunoglobulin</keyword>
<dbReference type="GO" id="GO:0019814">
    <property type="term" value="C:immunoglobulin complex"/>
    <property type="evidence" value="ECO:0007669"/>
    <property type="project" value="UniProtKB-KW"/>
</dbReference>
<dbReference type="PROSITE" id="PS50835">
    <property type="entry name" value="IG_LIKE"/>
    <property type="match status" value="1"/>
</dbReference>
<dbReference type="Proteomes" id="UP000694407">
    <property type="component" value="Unplaced"/>
</dbReference>
<dbReference type="Ensembl" id="ENSMMMT00000027350.1">
    <property type="protein sequence ID" value="ENSMMMP00000024158.1"/>
    <property type="gene ID" value="ENSMMMG00000021151.1"/>
</dbReference>
<evidence type="ECO:0000259" key="4">
    <source>
        <dbReference type="PROSITE" id="PS50835"/>
    </source>
</evidence>
<accession>A0A8C6A3Y1</accession>
<evidence type="ECO:0000256" key="1">
    <source>
        <dbReference type="ARBA" id="ARBA00022859"/>
    </source>
</evidence>
<proteinExistence type="predicted"/>
<dbReference type="FunFam" id="2.60.40.10:FF:000365">
    <property type="entry name" value="If kappa light chain"/>
    <property type="match status" value="1"/>
</dbReference>
<dbReference type="InterPro" id="IPR050150">
    <property type="entry name" value="IgV_Light_Chain"/>
</dbReference>
<dbReference type="PANTHER" id="PTHR23267">
    <property type="entry name" value="IMMUNOGLOBULIN LIGHT CHAIN"/>
    <property type="match status" value="1"/>
</dbReference>
<dbReference type="InterPro" id="IPR007110">
    <property type="entry name" value="Ig-like_dom"/>
</dbReference>
<dbReference type="InterPro" id="IPR013783">
    <property type="entry name" value="Ig-like_fold"/>
</dbReference>
<feature type="domain" description="Ig-like" evidence="4">
    <location>
        <begin position="1"/>
        <end position="93"/>
    </location>
</feature>
<dbReference type="AlphaFoldDB" id="A0A8C6A3Y1"/>
<organism evidence="5 6">
    <name type="scientific">Marmota marmota marmota</name>
    <name type="common">Alpine marmot</name>
    <dbReference type="NCBI Taxonomy" id="9994"/>
    <lineage>
        <taxon>Eukaryota</taxon>
        <taxon>Metazoa</taxon>
        <taxon>Chordata</taxon>
        <taxon>Craniata</taxon>
        <taxon>Vertebrata</taxon>
        <taxon>Euteleostomi</taxon>
        <taxon>Mammalia</taxon>
        <taxon>Eutheria</taxon>
        <taxon>Euarchontoglires</taxon>
        <taxon>Glires</taxon>
        <taxon>Rodentia</taxon>
        <taxon>Sciuromorpha</taxon>
        <taxon>Sciuridae</taxon>
        <taxon>Xerinae</taxon>
        <taxon>Marmotini</taxon>
        <taxon>Marmota</taxon>
    </lineage>
</organism>
<dbReference type="SMART" id="SM00409">
    <property type="entry name" value="IG"/>
    <property type="match status" value="1"/>
</dbReference>
<sequence>DVVLTQSPLSLSITPGEPASIYCRSSQSLLHSNGNTYLYWYLQKPGQAPQLLIYQVSIRYTGVPDRLSGSGSGTEFTPRINRVEAEDAGVYYCYQASHVPPTMVQPGTKTSLPGWPSCHLSCCLGSSSADFLRGRSCS</sequence>
<keyword evidence="6" id="KW-1185">Reference proteome</keyword>
<dbReference type="GO" id="GO:0005886">
    <property type="term" value="C:plasma membrane"/>
    <property type="evidence" value="ECO:0007669"/>
    <property type="project" value="UniProtKB-ARBA"/>
</dbReference>
<evidence type="ECO:0000256" key="2">
    <source>
        <dbReference type="ARBA" id="ARBA00023130"/>
    </source>
</evidence>
<dbReference type="InterPro" id="IPR036179">
    <property type="entry name" value="Ig-like_dom_sf"/>
</dbReference>
<dbReference type="InterPro" id="IPR003599">
    <property type="entry name" value="Ig_sub"/>
</dbReference>
<evidence type="ECO:0000313" key="5">
    <source>
        <dbReference type="Ensembl" id="ENSMMMP00000024158.1"/>
    </source>
</evidence>
<dbReference type="GO" id="GO:0002250">
    <property type="term" value="P:adaptive immune response"/>
    <property type="evidence" value="ECO:0007669"/>
    <property type="project" value="UniProtKB-KW"/>
</dbReference>
<dbReference type="SMART" id="SM00406">
    <property type="entry name" value="IGv"/>
    <property type="match status" value="1"/>
</dbReference>
<keyword evidence="2" id="KW-1064">Adaptive immunity</keyword>
<dbReference type="Pfam" id="PF07686">
    <property type="entry name" value="V-set"/>
    <property type="match status" value="1"/>
</dbReference>
<evidence type="ECO:0000313" key="6">
    <source>
        <dbReference type="Proteomes" id="UP000694407"/>
    </source>
</evidence>